<proteinExistence type="predicted"/>
<gene>
    <name evidence="1" type="ORF">ACOLOM_LOCUS13001</name>
</gene>
<sequence length="188" mass="22263">DAWDEINTRILSNEVRPYLTFATIPWPVLRLSSDPQLKESNEITLEDTREFLLSPFHSPEKNREGRLRDARIRWSTSRSPSWLAFVVAADRERALMQRLFRCLKPIARVQWIRQLQQDALTTNPRRGPIRAKQWEPWKSPLTWTLAVIPFFTFGLGTWQVQRLQWKNDLVRRAEEELAKEPVALPDYI</sequence>
<organism evidence="1 2">
    <name type="scientific">Acaulospora colombiana</name>
    <dbReference type="NCBI Taxonomy" id="27376"/>
    <lineage>
        <taxon>Eukaryota</taxon>
        <taxon>Fungi</taxon>
        <taxon>Fungi incertae sedis</taxon>
        <taxon>Mucoromycota</taxon>
        <taxon>Glomeromycotina</taxon>
        <taxon>Glomeromycetes</taxon>
        <taxon>Diversisporales</taxon>
        <taxon>Acaulosporaceae</taxon>
        <taxon>Acaulospora</taxon>
    </lineage>
</organism>
<feature type="non-terminal residue" evidence="1">
    <location>
        <position position="188"/>
    </location>
</feature>
<reference evidence="1" key="1">
    <citation type="submission" date="2021-06" db="EMBL/GenBank/DDBJ databases">
        <authorList>
            <person name="Kallberg Y."/>
            <person name="Tangrot J."/>
            <person name="Rosling A."/>
        </authorList>
    </citation>
    <scope>NUCLEOTIDE SEQUENCE</scope>
    <source>
        <strain evidence="1">CL356</strain>
    </source>
</reference>
<protein>
    <submittedName>
        <fullName evidence="1">12447_t:CDS:1</fullName>
    </submittedName>
</protein>
<comment type="caution">
    <text evidence="1">The sequence shown here is derived from an EMBL/GenBank/DDBJ whole genome shotgun (WGS) entry which is preliminary data.</text>
</comment>
<accession>A0ACA9QLT5</accession>
<dbReference type="EMBL" id="CAJVPT010056447">
    <property type="protein sequence ID" value="CAG8756812.1"/>
    <property type="molecule type" value="Genomic_DNA"/>
</dbReference>
<evidence type="ECO:0000313" key="1">
    <source>
        <dbReference type="EMBL" id="CAG8756812.1"/>
    </source>
</evidence>
<evidence type="ECO:0000313" key="2">
    <source>
        <dbReference type="Proteomes" id="UP000789525"/>
    </source>
</evidence>
<dbReference type="Proteomes" id="UP000789525">
    <property type="component" value="Unassembled WGS sequence"/>
</dbReference>
<feature type="non-terminal residue" evidence="1">
    <location>
        <position position="1"/>
    </location>
</feature>
<keyword evidence="2" id="KW-1185">Reference proteome</keyword>
<name>A0ACA9QLT5_9GLOM</name>